<keyword evidence="2" id="KW-0328">Glycosyltransferase</keyword>
<accession>A0A554LGT0</accession>
<gene>
    <name evidence="17" type="ORF">CEN91_573</name>
</gene>
<feature type="transmembrane region" description="Helical" evidence="16">
    <location>
        <begin position="171"/>
        <end position="195"/>
    </location>
</feature>
<dbReference type="Pfam" id="PF01098">
    <property type="entry name" value="FTSW_RODA_SPOVE"/>
    <property type="match status" value="1"/>
</dbReference>
<evidence type="ECO:0000256" key="11">
    <source>
        <dbReference type="ARBA" id="ARBA00038053"/>
    </source>
</evidence>
<evidence type="ECO:0000256" key="10">
    <source>
        <dbReference type="ARBA" id="ARBA00033270"/>
    </source>
</evidence>
<dbReference type="PANTHER" id="PTHR30474">
    <property type="entry name" value="CELL CYCLE PROTEIN"/>
    <property type="match status" value="1"/>
</dbReference>
<dbReference type="AlphaFoldDB" id="A0A554LGT0"/>
<keyword evidence="4 16" id="KW-0812">Transmembrane</keyword>
<dbReference type="EMBL" id="VMGI01000091">
    <property type="protein sequence ID" value="TSC92076.1"/>
    <property type="molecule type" value="Genomic_DNA"/>
</dbReference>
<evidence type="ECO:0000256" key="3">
    <source>
        <dbReference type="ARBA" id="ARBA00022679"/>
    </source>
</evidence>
<dbReference type="EC" id="2.4.99.28" evidence="14"/>
<reference evidence="17 18" key="1">
    <citation type="submission" date="2017-07" db="EMBL/GenBank/DDBJ databases">
        <title>Mechanisms for carbon and nitrogen cycling indicate functional differentiation within the Candidate Phyla Radiation.</title>
        <authorList>
            <person name="Danczak R.E."/>
            <person name="Johnston M.D."/>
            <person name="Kenah C."/>
            <person name="Slattery M."/>
            <person name="Wrighton K.C."/>
            <person name="Wilkins M.J."/>
        </authorList>
    </citation>
    <scope>NUCLEOTIDE SEQUENCE [LARGE SCALE GENOMIC DNA]</scope>
    <source>
        <strain evidence="17">Licking1014_85</strain>
    </source>
</reference>
<dbReference type="GO" id="GO:0051301">
    <property type="term" value="P:cell division"/>
    <property type="evidence" value="ECO:0007669"/>
    <property type="project" value="UniProtKB-KW"/>
</dbReference>
<comment type="similarity">
    <text evidence="11">Belongs to the SEDS family. FtsW subfamily.</text>
</comment>
<evidence type="ECO:0000313" key="17">
    <source>
        <dbReference type="EMBL" id="TSC92076.1"/>
    </source>
</evidence>
<dbReference type="GO" id="GO:0009252">
    <property type="term" value="P:peptidoglycan biosynthetic process"/>
    <property type="evidence" value="ECO:0007669"/>
    <property type="project" value="UniProtKB-KW"/>
</dbReference>
<name>A0A554LGT0_9BACT</name>
<feature type="transmembrane region" description="Helical" evidence="16">
    <location>
        <begin position="146"/>
        <end position="165"/>
    </location>
</feature>
<comment type="catalytic activity">
    <reaction evidence="15">
        <text>[GlcNAc-(1-&gt;4)-Mur2Ac(oyl-L-Ala-gamma-D-Glu-L-Lys-D-Ala-D-Ala)](n)-di-trans,octa-cis-undecaprenyl diphosphate + beta-D-GlcNAc-(1-&gt;4)-Mur2Ac(oyl-L-Ala-gamma-D-Glu-L-Lys-D-Ala-D-Ala)-di-trans,octa-cis-undecaprenyl diphosphate = [GlcNAc-(1-&gt;4)-Mur2Ac(oyl-L-Ala-gamma-D-Glu-L-Lys-D-Ala-D-Ala)](n+1)-di-trans,octa-cis-undecaprenyl diphosphate + di-trans,octa-cis-undecaprenyl diphosphate + H(+)</text>
        <dbReference type="Rhea" id="RHEA:23708"/>
        <dbReference type="Rhea" id="RHEA-COMP:9602"/>
        <dbReference type="Rhea" id="RHEA-COMP:9603"/>
        <dbReference type="ChEBI" id="CHEBI:15378"/>
        <dbReference type="ChEBI" id="CHEBI:58405"/>
        <dbReference type="ChEBI" id="CHEBI:60033"/>
        <dbReference type="ChEBI" id="CHEBI:78435"/>
        <dbReference type="EC" id="2.4.99.28"/>
    </reaction>
</comment>
<keyword evidence="6" id="KW-0573">Peptidoglycan synthesis</keyword>
<keyword evidence="5" id="KW-0133">Cell shape</keyword>
<evidence type="ECO:0000256" key="15">
    <source>
        <dbReference type="ARBA" id="ARBA00049902"/>
    </source>
</evidence>
<keyword evidence="17" id="KW-0132">Cell division</keyword>
<evidence type="ECO:0000256" key="13">
    <source>
        <dbReference type="ARBA" id="ARBA00041418"/>
    </source>
</evidence>
<keyword evidence="3" id="KW-0808">Transferase</keyword>
<evidence type="ECO:0000256" key="2">
    <source>
        <dbReference type="ARBA" id="ARBA00022676"/>
    </source>
</evidence>
<dbReference type="GO" id="GO:0008360">
    <property type="term" value="P:regulation of cell shape"/>
    <property type="evidence" value="ECO:0007669"/>
    <property type="project" value="UniProtKB-KW"/>
</dbReference>
<proteinExistence type="inferred from homology"/>
<evidence type="ECO:0000256" key="6">
    <source>
        <dbReference type="ARBA" id="ARBA00022984"/>
    </source>
</evidence>
<dbReference type="GO" id="GO:0032153">
    <property type="term" value="C:cell division site"/>
    <property type="evidence" value="ECO:0007669"/>
    <property type="project" value="TreeGrafter"/>
</dbReference>
<protein>
    <recommendedName>
        <fullName evidence="12">Probable peptidoglycan glycosyltransferase FtsW</fullName>
        <ecNumber evidence="14">2.4.99.28</ecNumber>
    </recommendedName>
    <alternativeName>
        <fullName evidence="13">Cell division protein FtsW</fullName>
    </alternativeName>
    <alternativeName>
        <fullName evidence="10">Cell wall polymerase</fullName>
    </alternativeName>
    <alternativeName>
        <fullName evidence="9">Peptidoglycan polymerase</fullName>
    </alternativeName>
</protein>
<keyword evidence="7 16" id="KW-1133">Transmembrane helix</keyword>
<evidence type="ECO:0000256" key="9">
    <source>
        <dbReference type="ARBA" id="ARBA00032370"/>
    </source>
</evidence>
<sequence>MSLSDFRNKVNARGDYWLFVFGIVLALIGLMMILSSSVVISFERFNTNYYYVIRQSIYFAVAIVFFLITSNINYRYWQTKAVALLIISLVFLLAVFIPGIGLHLSGAQRWISLGPILIQPSEIIKLTFVLYLAAWLESRRGYLHHLSEGLLPFAILLLIIVFLIIKQPDMGTVMIITLVAGVMFYLAEAPMAYIFGGL</sequence>
<evidence type="ECO:0000313" key="18">
    <source>
        <dbReference type="Proteomes" id="UP000315589"/>
    </source>
</evidence>
<dbReference type="PANTHER" id="PTHR30474:SF2">
    <property type="entry name" value="PEPTIDOGLYCAN GLYCOSYLTRANSFERASE FTSW-RELATED"/>
    <property type="match status" value="1"/>
</dbReference>
<feature type="transmembrane region" description="Helical" evidence="16">
    <location>
        <begin position="110"/>
        <end position="134"/>
    </location>
</feature>
<dbReference type="GO" id="GO:0008955">
    <property type="term" value="F:peptidoglycan glycosyltransferase activity"/>
    <property type="evidence" value="ECO:0007669"/>
    <property type="project" value="UniProtKB-EC"/>
</dbReference>
<feature type="non-terminal residue" evidence="17">
    <location>
        <position position="198"/>
    </location>
</feature>
<organism evidence="17 18">
    <name type="scientific">Candidatus Berkelbacteria bacterium Licking1014_85</name>
    <dbReference type="NCBI Taxonomy" id="2017148"/>
    <lineage>
        <taxon>Bacteria</taxon>
        <taxon>Candidatus Berkelbacteria</taxon>
    </lineage>
</organism>
<feature type="transmembrane region" description="Helical" evidence="16">
    <location>
        <begin position="81"/>
        <end position="104"/>
    </location>
</feature>
<comment type="caution">
    <text evidence="17">The sequence shown here is derived from an EMBL/GenBank/DDBJ whole genome shotgun (WGS) entry which is preliminary data.</text>
</comment>
<evidence type="ECO:0000256" key="8">
    <source>
        <dbReference type="ARBA" id="ARBA00023136"/>
    </source>
</evidence>
<dbReference type="Proteomes" id="UP000315589">
    <property type="component" value="Unassembled WGS sequence"/>
</dbReference>
<keyword evidence="8 16" id="KW-0472">Membrane</keyword>
<keyword evidence="17" id="KW-0131">Cell cycle</keyword>
<evidence type="ECO:0000256" key="7">
    <source>
        <dbReference type="ARBA" id="ARBA00022989"/>
    </source>
</evidence>
<evidence type="ECO:0000256" key="4">
    <source>
        <dbReference type="ARBA" id="ARBA00022692"/>
    </source>
</evidence>
<dbReference type="InterPro" id="IPR001182">
    <property type="entry name" value="FtsW/RodA"/>
</dbReference>
<dbReference type="GO" id="GO:0015648">
    <property type="term" value="F:lipid-linked peptidoglycan transporter activity"/>
    <property type="evidence" value="ECO:0007669"/>
    <property type="project" value="TreeGrafter"/>
</dbReference>
<comment type="subcellular location">
    <subcellularLocation>
        <location evidence="1">Membrane</location>
        <topology evidence="1">Multi-pass membrane protein</topology>
    </subcellularLocation>
</comment>
<dbReference type="GO" id="GO:0005886">
    <property type="term" value="C:plasma membrane"/>
    <property type="evidence" value="ECO:0007669"/>
    <property type="project" value="TreeGrafter"/>
</dbReference>
<feature type="transmembrane region" description="Helical" evidence="16">
    <location>
        <begin position="48"/>
        <end position="69"/>
    </location>
</feature>
<evidence type="ECO:0000256" key="16">
    <source>
        <dbReference type="SAM" id="Phobius"/>
    </source>
</evidence>
<evidence type="ECO:0000256" key="12">
    <source>
        <dbReference type="ARBA" id="ARBA00041185"/>
    </source>
</evidence>
<feature type="transmembrane region" description="Helical" evidence="16">
    <location>
        <begin position="16"/>
        <end position="42"/>
    </location>
</feature>
<evidence type="ECO:0000256" key="5">
    <source>
        <dbReference type="ARBA" id="ARBA00022960"/>
    </source>
</evidence>
<evidence type="ECO:0000256" key="14">
    <source>
        <dbReference type="ARBA" id="ARBA00044770"/>
    </source>
</evidence>
<evidence type="ECO:0000256" key="1">
    <source>
        <dbReference type="ARBA" id="ARBA00004141"/>
    </source>
</evidence>